<feature type="region of interest" description="Disordered" evidence="1">
    <location>
        <begin position="1"/>
        <end position="62"/>
    </location>
</feature>
<protein>
    <submittedName>
        <fullName evidence="2">YfhD family protein</fullName>
    </submittedName>
</protein>
<reference evidence="3" key="1">
    <citation type="journal article" date="2019" name="Int. J. Syst. Evol. Microbiol.">
        <title>The Global Catalogue of Microorganisms (GCM) 10K type strain sequencing project: providing services to taxonomists for standard genome sequencing and annotation.</title>
        <authorList>
            <consortium name="The Broad Institute Genomics Platform"/>
            <consortium name="The Broad Institute Genome Sequencing Center for Infectious Disease"/>
            <person name="Wu L."/>
            <person name="Ma J."/>
        </authorList>
    </citation>
    <scope>NUCLEOTIDE SEQUENCE [LARGE SCALE GENOMIC DNA]</scope>
    <source>
        <strain evidence="3">KCTC 13528</strain>
    </source>
</reference>
<organism evidence="2 3">
    <name type="scientific">Jeotgalibacillus terrae</name>
    <dbReference type="NCBI Taxonomy" id="587735"/>
    <lineage>
        <taxon>Bacteria</taxon>
        <taxon>Bacillati</taxon>
        <taxon>Bacillota</taxon>
        <taxon>Bacilli</taxon>
        <taxon>Bacillales</taxon>
        <taxon>Caryophanaceae</taxon>
        <taxon>Jeotgalibacillus</taxon>
    </lineage>
</organism>
<dbReference type="Proteomes" id="UP001597561">
    <property type="component" value="Unassembled WGS sequence"/>
</dbReference>
<comment type="caution">
    <text evidence="2">The sequence shown here is derived from an EMBL/GenBank/DDBJ whole genome shotgun (WGS) entry which is preliminary data.</text>
</comment>
<evidence type="ECO:0000256" key="1">
    <source>
        <dbReference type="SAM" id="MobiDB-lite"/>
    </source>
</evidence>
<feature type="compositionally biased region" description="Polar residues" evidence="1">
    <location>
        <begin position="1"/>
        <end position="18"/>
    </location>
</feature>
<proteinExistence type="predicted"/>
<dbReference type="EMBL" id="JBHUPG010000019">
    <property type="protein sequence ID" value="MFD2912271.1"/>
    <property type="molecule type" value="Genomic_DNA"/>
</dbReference>
<feature type="compositionally biased region" description="Basic and acidic residues" evidence="1">
    <location>
        <begin position="23"/>
        <end position="34"/>
    </location>
</feature>
<name>A0ABW5ZIX7_9BACL</name>
<keyword evidence="3" id="KW-1185">Reference proteome</keyword>
<dbReference type="RefSeq" id="WP_204728835.1">
    <property type="nucleotide sequence ID" value="NZ_JAFBDK010000005.1"/>
</dbReference>
<evidence type="ECO:0000313" key="2">
    <source>
        <dbReference type="EMBL" id="MFD2912271.1"/>
    </source>
</evidence>
<sequence>MSRSNHQTPSKNKRSLPQTPKGMKVDPERNRTEEFAQELGLYDDTDSGRGCGVNKDKQHSKR</sequence>
<evidence type="ECO:0000313" key="3">
    <source>
        <dbReference type="Proteomes" id="UP001597561"/>
    </source>
</evidence>
<accession>A0ABW5ZIX7</accession>
<gene>
    <name evidence="2" type="ORF">ACFS5P_10335</name>
</gene>